<organism evidence="2 3">
    <name type="scientific">Trichogramma brassicae</name>
    <dbReference type="NCBI Taxonomy" id="86971"/>
    <lineage>
        <taxon>Eukaryota</taxon>
        <taxon>Metazoa</taxon>
        <taxon>Ecdysozoa</taxon>
        <taxon>Arthropoda</taxon>
        <taxon>Hexapoda</taxon>
        <taxon>Insecta</taxon>
        <taxon>Pterygota</taxon>
        <taxon>Neoptera</taxon>
        <taxon>Endopterygota</taxon>
        <taxon>Hymenoptera</taxon>
        <taxon>Apocrita</taxon>
        <taxon>Proctotrupomorpha</taxon>
        <taxon>Chalcidoidea</taxon>
        <taxon>Trichogrammatidae</taxon>
        <taxon>Trichogramma</taxon>
    </lineage>
</organism>
<accession>A0A6H5HZT3</accession>
<protein>
    <submittedName>
        <fullName evidence="2">Uncharacterized protein</fullName>
    </submittedName>
</protein>
<evidence type="ECO:0000313" key="2">
    <source>
        <dbReference type="EMBL" id="CAB0031287.1"/>
    </source>
</evidence>
<dbReference type="EMBL" id="CADCXV010000638">
    <property type="protein sequence ID" value="CAB0031287.1"/>
    <property type="molecule type" value="Genomic_DNA"/>
</dbReference>
<feature type="compositionally biased region" description="Basic residues" evidence="1">
    <location>
        <begin position="136"/>
        <end position="146"/>
    </location>
</feature>
<dbReference type="AlphaFoldDB" id="A0A6H5HZT3"/>
<feature type="region of interest" description="Disordered" evidence="1">
    <location>
        <begin position="27"/>
        <end position="75"/>
    </location>
</feature>
<keyword evidence="3" id="KW-1185">Reference proteome</keyword>
<reference evidence="2 3" key="1">
    <citation type="submission" date="2020-02" db="EMBL/GenBank/DDBJ databases">
        <authorList>
            <person name="Ferguson B K."/>
        </authorList>
    </citation>
    <scope>NUCLEOTIDE SEQUENCE [LARGE SCALE GENOMIC DNA]</scope>
</reference>
<dbReference type="Proteomes" id="UP000479190">
    <property type="component" value="Unassembled WGS sequence"/>
</dbReference>
<name>A0A6H5HZT3_9HYME</name>
<feature type="compositionally biased region" description="Low complexity" evidence="1">
    <location>
        <begin position="147"/>
        <end position="171"/>
    </location>
</feature>
<feature type="region of interest" description="Disordered" evidence="1">
    <location>
        <begin position="136"/>
        <end position="171"/>
    </location>
</feature>
<evidence type="ECO:0000313" key="3">
    <source>
        <dbReference type="Proteomes" id="UP000479190"/>
    </source>
</evidence>
<sequence>MTCSTAVVAGCSLEKLALLRTSRSCSVQRTAEDRQQQQRSALEPTQPHDHAWRSCGRPRRVGAEDSRSSSSRSSRSSNTRILYVEQFVQLQRDSSKIKETFIYHVAIEKMPYTNVLEIDVSTHISIIHPLIIGRVQRRRRRTRTRRSGSSSRANSKKAGAATAARRAQQQSANLRSQHIYVFRAAFMYTRLARTHQQQHEYNSIRGGSKIERAQLYFIINSRQQQQQQQHSPFIFSASCAFFFKRVGRSVDLAGHDAIYNTRKRARAYNIASVCDEDRRKIFKFRLHTTNFFLRRSRGAPPVLSGCTQGVIALRNELRGQQQQQQRQQQQKQQKSFNSESNILYLTHDFQSPTIVRTCEKLDQYNFRAIAASSYYAIRDDQQRELGVHRGADAHTL</sequence>
<proteinExistence type="predicted"/>
<feature type="non-terminal residue" evidence="2">
    <location>
        <position position="396"/>
    </location>
</feature>
<gene>
    <name evidence="2" type="ORF">TBRA_LOCUS3265</name>
</gene>
<evidence type="ECO:0000256" key="1">
    <source>
        <dbReference type="SAM" id="MobiDB-lite"/>
    </source>
</evidence>